<keyword evidence="15 16" id="KW-1208">Phospholipid metabolism</keyword>
<dbReference type="Proteomes" id="UP000054560">
    <property type="component" value="Unassembled WGS sequence"/>
</dbReference>
<evidence type="ECO:0000256" key="1">
    <source>
        <dbReference type="ARBA" id="ARBA00001698"/>
    </source>
</evidence>
<keyword evidence="20" id="KW-1185">Reference proteome</keyword>
<keyword evidence="13 16" id="KW-0472">Membrane</keyword>
<keyword evidence="7 16" id="KW-0444">Lipid biosynthesis</keyword>
<evidence type="ECO:0000256" key="18">
    <source>
        <dbReference type="SAM" id="MobiDB-lite"/>
    </source>
</evidence>
<dbReference type="RefSeq" id="XP_014155514.1">
    <property type="nucleotide sequence ID" value="XM_014300039.1"/>
</dbReference>
<dbReference type="EMBL" id="KQ242015">
    <property type="protein sequence ID" value="KNC81612.1"/>
    <property type="molecule type" value="Genomic_DNA"/>
</dbReference>
<sequence length="452" mass="51237">MGESSMRQRKAGKQAPQTAAGDVENPAKNKKLLAQQQLNDRWKSWWTRIFWSWVLVLSFVAIIYGGHLYVSLMVLGIEVACFYEINKISYKANKDREAELAKQQNKKVTRVPFVRTINWYFLFVANYFLYAKGVFTILAKPVARGETDLFRSLPLIKHNTDFLNRLASHHLFFSFLLYIVGIVVFVLTLRNGHYRRQFSQFGWTHVTVVLLGSSARAIFSNITEGLVWFLLPVFIVICNDCTAYIFGFFFGHTPLIELSPKKTWEGFLGGFISTMFIGYGFALLFGHFDYFTCPAVFSITPSVHTISCPPNPIFEWQTYPIPAELRAVIPSLPESYDTKPIALHGLVFALFGSLVAPFGGFMASGFKRAFKVKDFGDLIPGHGGFMDRFDCQFLMGSFTYVYYQSFIAPIFYFDVNTIATHLDKLSADSKLELLQVLQASIAGDKAQGQAIH</sequence>
<dbReference type="PANTHER" id="PTHR13773:SF8">
    <property type="entry name" value="PHOSPHATIDATE CYTIDYLYLTRANSFERASE, PHOTORECEPTOR-SPECIFIC"/>
    <property type="match status" value="1"/>
</dbReference>
<evidence type="ECO:0000256" key="2">
    <source>
        <dbReference type="ARBA" id="ARBA00004141"/>
    </source>
</evidence>
<evidence type="ECO:0000313" key="19">
    <source>
        <dbReference type="EMBL" id="KNC81612.1"/>
    </source>
</evidence>
<feature type="transmembrane region" description="Helical" evidence="16">
    <location>
        <begin position="201"/>
        <end position="219"/>
    </location>
</feature>
<keyword evidence="10 16" id="KW-0548">Nucleotidyltransferase</keyword>
<dbReference type="PROSITE" id="PS01315">
    <property type="entry name" value="CDS"/>
    <property type="match status" value="1"/>
</dbReference>
<name>A0A0L0FXS4_9EUKA</name>
<feature type="transmembrane region" description="Helical" evidence="16">
    <location>
        <begin position="45"/>
        <end position="63"/>
    </location>
</feature>
<keyword evidence="11 16" id="KW-1133">Transmembrane helix</keyword>
<evidence type="ECO:0000256" key="15">
    <source>
        <dbReference type="ARBA" id="ARBA00023264"/>
    </source>
</evidence>
<keyword evidence="12 16" id="KW-0443">Lipid metabolism</keyword>
<comment type="catalytic activity">
    <reaction evidence="1 16 17">
        <text>a 1,2-diacyl-sn-glycero-3-phosphate + CTP + H(+) = a CDP-1,2-diacyl-sn-glycerol + diphosphate</text>
        <dbReference type="Rhea" id="RHEA:16229"/>
        <dbReference type="ChEBI" id="CHEBI:15378"/>
        <dbReference type="ChEBI" id="CHEBI:33019"/>
        <dbReference type="ChEBI" id="CHEBI:37563"/>
        <dbReference type="ChEBI" id="CHEBI:58332"/>
        <dbReference type="ChEBI" id="CHEBI:58608"/>
        <dbReference type="EC" id="2.7.7.41"/>
    </reaction>
</comment>
<dbReference type="InterPro" id="IPR016720">
    <property type="entry name" value="PC_Trfase_euk"/>
</dbReference>
<dbReference type="AlphaFoldDB" id="A0A0L0FXS4"/>
<evidence type="ECO:0000256" key="12">
    <source>
        <dbReference type="ARBA" id="ARBA00023098"/>
    </source>
</evidence>
<evidence type="ECO:0000256" key="8">
    <source>
        <dbReference type="ARBA" id="ARBA00022679"/>
    </source>
</evidence>
<organism evidence="19 20">
    <name type="scientific">Sphaeroforma arctica JP610</name>
    <dbReference type="NCBI Taxonomy" id="667725"/>
    <lineage>
        <taxon>Eukaryota</taxon>
        <taxon>Ichthyosporea</taxon>
        <taxon>Ichthyophonida</taxon>
        <taxon>Sphaeroforma</taxon>
    </lineage>
</organism>
<dbReference type="Pfam" id="PF01148">
    <property type="entry name" value="CTP_transf_1"/>
    <property type="match status" value="1"/>
</dbReference>
<comment type="subcellular location">
    <subcellularLocation>
        <location evidence="2">Membrane</location>
        <topology evidence="2">Multi-pass membrane protein</topology>
    </subcellularLocation>
</comment>
<protein>
    <recommendedName>
        <fullName evidence="6 16">Phosphatidate cytidylyltransferase</fullName>
        <ecNumber evidence="6 16">2.7.7.41</ecNumber>
    </recommendedName>
</protein>
<dbReference type="GO" id="GO:0004605">
    <property type="term" value="F:phosphatidate cytidylyltransferase activity"/>
    <property type="evidence" value="ECO:0007669"/>
    <property type="project" value="UniProtKB-UniRule"/>
</dbReference>
<evidence type="ECO:0000256" key="14">
    <source>
        <dbReference type="ARBA" id="ARBA00023209"/>
    </source>
</evidence>
<dbReference type="GO" id="GO:0005789">
    <property type="term" value="C:endoplasmic reticulum membrane"/>
    <property type="evidence" value="ECO:0007669"/>
    <property type="project" value="TreeGrafter"/>
</dbReference>
<comment type="similarity">
    <text evidence="5 16 17">Belongs to the CDS family.</text>
</comment>
<keyword evidence="8 16" id="KW-0808">Transferase</keyword>
<dbReference type="eggNOG" id="KOG1440">
    <property type="taxonomic scope" value="Eukaryota"/>
</dbReference>
<keyword evidence="14 16" id="KW-0594">Phospholipid biosynthesis</keyword>
<reference evidence="19 20" key="1">
    <citation type="submission" date="2011-02" db="EMBL/GenBank/DDBJ databases">
        <title>The Genome Sequence of Sphaeroforma arctica JP610.</title>
        <authorList>
            <consortium name="The Broad Institute Genome Sequencing Platform"/>
            <person name="Russ C."/>
            <person name="Cuomo C."/>
            <person name="Young S.K."/>
            <person name="Zeng Q."/>
            <person name="Gargeya S."/>
            <person name="Alvarado L."/>
            <person name="Berlin A."/>
            <person name="Chapman S.B."/>
            <person name="Chen Z."/>
            <person name="Freedman E."/>
            <person name="Gellesch M."/>
            <person name="Goldberg J."/>
            <person name="Griggs A."/>
            <person name="Gujja S."/>
            <person name="Heilman E."/>
            <person name="Heiman D."/>
            <person name="Howarth C."/>
            <person name="Mehta T."/>
            <person name="Neiman D."/>
            <person name="Pearson M."/>
            <person name="Roberts A."/>
            <person name="Saif S."/>
            <person name="Shea T."/>
            <person name="Shenoy N."/>
            <person name="Sisk P."/>
            <person name="Stolte C."/>
            <person name="Sykes S."/>
            <person name="White J."/>
            <person name="Yandava C."/>
            <person name="Burger G."/>
            <person name="Gray M.W."/>
            <person name="Holland P.W.H."/>
            <person name="King N."/>
            <person name="Lang F.B.F."/>
            <person name="Roger A.J."/>
            <person name="Ruiz-Trillo I."/>
            <person name="Haas B."/>
            <person name="Nusbaum C."/>
            <person name="Birren B."/>
        </authorList>
    </citation>
    <scope>NUCLEOTIDE SEQUENCE [LARGE SCALE GENOMIC DNA]</scope>
    <source>
        <strain evidence="19 20">JP610</strain>
    </source>
</reference>
<feature type="transmembrane region" description="Helical" evidence="16">
    <location>
        <begin position="117"/>
        <end position="139"/>
    </location>
</feature>
<evidence type="ECO:0000256" key="5">
    <source>
        <dbReference type="ARBA" id="ARBA00010185"/>
    </source>
</evidence>
<evidence type="ECO:0000256" key="9">
    <source>
        <dbReference type="ARBA" id="ARBA00022692"/>
    </source>
</evidence>
<dbReference type="GeneID" id="25906572"/>
<dbReference type="InterPro" id="IPR000374">
    <property type="entry name" value="PC_trans"/>
</dbReference>
<feature type="transmembrane region" description="Helical" evidence="16">
    <location>
        <begin position="267"/>
        <end position="288"/>
    </location>
</feature>
<feature type="region of interest" description="Disordered" evidence="18">
    <location>
        <begin position="1"/>
        <end position="23"/>
    </location>
</feature>
<evidence type="ECO:0000256" key="10">
    <source>
        <dbReference type="ARBA" id="ARBA00022695"/>
    </source>
</evidence>
<dbReference type="EC" id="2.7.7.41" evidence="6 16"/>
<evidence type="ECO:0000256" key="11">
    <source>
        <dbReference type="ARBA" id="ARBA00022989"/>
    </source>
</evidence>
<evidence type="ECO:0000256" key="13">
    <source>
        <dbReference type="ARBA" id="ARBA00023136"/>
    </source>
</evidence>
<dbReference type="GO" id="GO:0016024">
    <property type="term" value="P:CDP-diacylglycerol biosynthetic process"/>
    <property type="evidence" value="ECO:0007669"/>
    <property type="project" value="UniProtKB-UniRule"/>
</dbReference>
<dbReference type="PIRSF" id="PIRSF018269">
    <property type="entry name" value="PC_trans_euk"/>
    <property type="match status" value="1"/>
</dbReference>
<evidence type="ECO:0000256" key="17">
    <source>
        <dbReference type="RuleBase" id="RU003938"/>
    </source>
</evidence>
<dbReference type="OrthoDB" id="10260889at2759"/>
<comment type="pathway">
    <text evidence="4">Lipid metabolism.</text>
</comment>
<evidence type="ECO:0000313" key="20">
    <source>
        <dbReference type="Proteomes" id="UP000054560"/>
    </source>
</evidence>
<dbReference type="UniPathway" id="UPA00557">
    <property type="reaction ID" value="UER00614"/>
</dbReference>
<feature type="transmembrane region" description="Helical" evidence="16">
    <location>
        <begin position="225"/>
        <end position="246"/>
    </location>
</feature>
<evidence type="ECO:0000256" key="3">
    <source>
        <dbReference type="ARBA" id="ARBA00005119"/>
    </source>
</evidence>
<evidence type="ECO:0000256" key="6">
    <source>
        <dbReference type="ARBA" id="ARBA00012487"/>
    </source>
</evidence>
<evidence type="ECO:0000256" key="7">
    <source>
        <dbReference type="ARBA" id="ARBA00022516"/>
    </source>
</evidence>
<accession>A0A0L0FXS4</accession>
<keyword evidence="9 16" id="KW-0812">Transmembrane</keyword>
<dbReference type="PANTHER" id="PTHR13773">
    <property type="entry name" value="PHOSPHATIDATE CYTIDYLYLTRANSFERASE"/>
    <property type="match status" value="1"/>
</dbReference>
<proteinExistence type="inferred from homology"/>
<feature type="transmembrane region" description="Helical" evidence="16">
    <location>
        <begin position="341"/>
        <end position="363"/>
    </location>
</feature>
<evidence type="ECO:0000256" key="4">
    <source>
        <dbReference type="ARBA" id="ARBA00005189"/>
    </source>
</evidence>
<dbReference type="STRING" id="667725.A0A0L0FXS4"/>
<comment type="pathway">
    <text evidence="3 16 17">Phospholipid metabolism; CDP-diacylglycerol biosynthesis; CDP-diacylglycerol from sn-glycerol 3-phosphate: step 3/3.</text>
</comment>
<evidence type="ECO:0000256" key="16">
    <source>
        <dbReference type="PIRNR" id="PIRNR018269"/>
    </source>
</evidence>
<gene>
    <name evidence="19" type="ORF">SARC_06068</name>
</gene>
<feature type="transmembrane region" description="Helical" evidence="16">
    <location>
        <begin position="171"/>
        <end position="189"/>
    </location>
</feature>